<comment type="pathway">
    <text evidence="2">Phospholipid metabolism; CDP-diacylglycerol biosynthesis; CDP-diacylglycerol from sn-glycerol 3-phosphate: step 2/3.</text>
</comment>
<accession>F4KN83</accession>
<dbReference type="EMBL" id="CP002689">
    <property type="protein sequence ID" value="AEE13394.1"/>
    <property type="molecule type" value="Genomic_DNA"/>
</dbReference>
<dbReference type="CDD" id="cd07989">
    <property type="entry name" value="LPLAT_AGPAT-like"/>
    <property type="match status" value="1"/>
</dbReference>
<comment type="similarity">
    <text evidence="4 9">Belongs to the 1-acyl-sn-glycerol-3-phosphate acyltransferase family.</text>
</comment>
<evidence type="ECO:0000256" key="10">
    <source>
        <dbReference type="SAM" id="Phobius"/>
    </source>
</evidence>
<dbReference type="Proteomes" id="UP000006545">
    <property type="component" value="Chromosome"/>
</dbReference>
<proteinExistence type="inferred from homology"/>
<gene>
    <name evidence="12" type="ordered locus">Poras_1461</name>
</gene>
<dbReference type="STRING" id="879243.Poras_1461"/>
<keyword evidence="9" id="KW-0444">Lipid biosynthesis</keyword>
<dbReference type="KEGG" id="pah:Poras_1461"/>
<evidence type="ECO:0000313" key="12">
    <source>
        <dbReference type="EMBL" id="AEE13394.1"/>
    </source>
</evidence>
<keyword evidence="9" id="KW-1208">Phospholipid metabolism</keyword>
<dbReference type="HOGENOM" id="CLU_027938_6_3_10"/>
<reference evidence="13" key="1">
    <citation type="submission" date="2011-04" db="EMBL/GenBank/DDBJ databases">
        <title>The complete genome of Porphyromonas asaccharolytica DSM 20707.</title>
        <authorList>
            <person name="Lucas S."/>
            <person name="Han J."/>
            <person name="Lapidus A."/>
            <person name="Bruce D."/>
            <person name="Goodwin L."/>
            <person name="Pitluck S."/>
            <person name="Peters L."/>
            <person name="Kyrpides N."/>
            <person name="Mavromatis K."/>
            <person name="Ivanova N."/>
            <person name="Ovchinnikova G."/>
            <person name="Pagani I."/>
            <person name="Lu M."/>
            <person name="Detter J.C."/>
            <person name="Tapia R."/>
            <person name="Han C."/>
            <person name="Land M."/>
            <person name="Hauser L."/>
            <person name="Markowitz V."/>
            <person name="Cheng J.-F."/>
            <person name="Hugenholtz P."/>
            <person name="Woyke T."/>
            <person name="Wu D."/>
            <person name="Gronow S."/>
            <person name="Wellnitz S."/>
            <person name="Brambilla E."/>
            <person name="Klenk H.-P."/>
            <person name="Eisen J.A."/>
        </authorList>
    </citation>
    <scope>NUCLEOTIDE SEQUENCE [LARGE SCALE GENOMIC DNA]</scope>
    <source>
        <strain evidence="13">ATCC 25260 / DSM 20707 / VPI 4198</strain>
    </source>
</reference>
<keyword evidence="10" id="KW-0472">Membrane</keyword>
<keyword evidence="7 9" id="KW-0808">Transferase</keyword>
<dbReference type="GO" id="GO:0016020">
    <property type="term" value="C:membrane"/>
    <property type="evidence" value="ECO:0007669"/>
    <property type="project" value="InterPro"/>
</dbReference>
<feature type="transmembrane region" description="Helical" evidence="10">
    <location>
        <begin position="17"/>
        <end position="50"/>
    </location>
</feature>
<dbReference type="GO" id="GO:0006654">
    <property type="term" value="P:phosphatidic acid biosynthetic process"/>
    <property type="evidence" value="ECO:0007669"/>
    <property type="project" value="TreeGrafter"/>
</dbReference>
<evidence type="ECO:0000256" key="7">
    <source>
        <dbReference type="ARBA" id="ARBA00022679"/>
    </source>
</evidence>
<comment type="pathway">
    <text evidence="3">Lipid metabolism.</text>
</comment>
<dbReference type="PANTHER" id="PTHR10434:SF66">
    <property type="entry name" value="PHOSPHOLIPID_GLYCEROL ACYLTRANSFERASE DOMAIN-CONTAINING PROTEIN"/>
    <property type="match status" value="1"/>
</dbReference>
<evidence type="ECO:0000256" key="8">
    <source>
        <dbReference type="ARBA" id="ARBA00023315"/>
    </source>
</evidence>
<dbReference type="Pfam" id="PF01553">
    <property type="entry name" value="Acyltransferase"/>
    <property type="match status" value="1"/>
</dbReference>
<evidence type="ECO:0000256" key="3">
    <source>
        <dbReference type="ARBA" id="ARBA00005189"/>
    </source>
</evidence>
<feature type="transmembrane region" description="Helical" evidence="10">
    <location>
        <begin position="56"/>
        <end position="76"/>
    </location>
</feature>
<organism evidence="12 13">
    <name type="scientific">Porphyromonas asaccharolytica (strain ATCC 25260 / DSM 20707 / BCRC 10618 / CCUG 7834 / JCM 6326 / LMG 13178 / VPI 4198 / B440)</name>
    <name type="common">Bacteroides asaccharolyticus</name>
    <dbReference type="NCBI Taxonomy" id="879243"/>
    <lineage>
        <taxon>Bacteria</taxon>
        <taxon>Pseudomonadati</taxon>
        <taxon>Bacteroidota</taxon>
        <taxon>Bacteroidia</taxon>
        <taxon>Bacteroidales</taxon>
        <taxon>Porphyromonadaceae</taxon>
        <taxon>Porphyromonas</taxon>
    </lineage>
</organism>
<evidence type="ECO:0000313" key="13">
    <source>
        <dbReference type="Proteomes" id="UP000006545"/>
    </source>
</evidence>
<evidence type="ECO:0000256" key="4">
    <source>
        <dbReference type="ARBA" id="ARBA00008655"/>
    </source>
</evidence>
<keyword evidence="10" id="KW-0812">Transmembrane</keyword>
<dbReference type="SUPFAM" id="SSF69593">
    <property type="entry name" value="Glycerol-3-phosphate (1)-acyltransferase"/>
    <property type="match status" value="1"/>
</dbReference>
<dbReference type="InterPro" id="IPR004552">
    <property type="entry name" value="AGP_acyltrans"/>
</dbReference>
<dbReference type="PANTHER" id="PTHR10434">
    <property type="entry name" value="1-ACYL-SN-GLYCEROL-3-PHOSPHATE ACYLTRANSFERASE"/>
    <property type="match status" value="1"/>
</dbReference>
<evidence type="ECO:0000256" key="2">
    <source>
        <dbReference type="ARBA" id="ARBA00004728"/>
    </source>
</evidence>
<evidence type="ECO:0000256" key="5">
    <source>
        <dbReference type="ARBA" id="ARBA00013211"/>
    </source>
</evidence>
<keyword evidence="10" id="KW-1133">Transmembrane helix</keyword>
<evidence type="ECO:0000256" key="1">
    <source>
        <dbReference type="ARBA" id="ARBA00001141"/>
    </source>
</evidence>
<keyword evidence="9" id="KW-0443">Lipid metabolism</keyword>
<dbReference type="eggNOG" id="COG0204">
    <property type="taxonomic scope" value="Bacteria"/>
</dbReference>
<name>F4KN83_PORAD</name>
<dbReference type="EC" id="2.3.1.51" evidence="5 9"/>
<keyword evidence="9" id="KW-0594">Phospholipid biosynthesis</keyword>
<comment type="domain">
    <text evidence="9">The HXXXXD motif is essential for acyltransferase activity and may constitute the binding site for the phosphate moiety of the glycerol-3-phosphate.</text>
</comment>
<dbReference type="NCBIfam" id="TIGR00530">
    <property type="entry name" value="AGP_acyltrn"/>
    <property type="match status" value="1"/>
</dbReference>
<evidence type="ECO:0000259" key="11">
    <source>
        <dbReference type="SMART" id="SM00563"/>
    </source>
</evidence>
<keyword evidence="13" id="KW-1185">Reference proteome</keyword>
<evidence type="ECO:0000256" key="9">
    <source>
        <dbReference type="RuleBase" id="RU361267"/>
    </source>
</evidence>
<keyword evidence="8 9" id="KW-0012">Acyltransferase</keyword>
<sequence length="261" mass="29449">MASVCETTPYSSMLLRILYIIYIVLFAAPIYAVITIILALIMTVGCLLGFGKFFSYYPGLIWSWLGLILSLCPVTVRGRKNYDKKSGPYVVMANHQGAYDIFLLYGFLGIPFKWVMKESLRRVPFVGKACEVAGFIFVNGHSIQNIRNSLDEAKRSLGDGYSIFIFPEGSRTRTGRMQPLKKGGFVIADELDIPIIPVSISGSYGVMRAGSFLPHWRRLYLDIHPPIHPRDYRSSDQPMQDLREGVYHTIQQGIHDGTEQL</sequence>
<dbReference type="AlphaFoldDB" id="F4KN83"/>
<dbReference type="InterPro" id="IPR002123">
    <property type="entry name" value="Plipid/glycerol_acylTrfase"/>
</dbReference>
<dbReference type="OrthoDB" id="9803035at2"/>
<feature type="domain" description="Phospholipid/glycerol acyltransferase" evidence="11">
    <location>
        <begin position="89"/>
        <end position="203"/>
    </location>
</feature>
<protein>
    <recommendedName>
        <fullName evidence="6 9">1-acyl-sn-glycerol-3-phosphate acyltransferase</fullName>
        <ecNumber evidence="5 9">2.3.1.51</ecNumber>
    </recommendedName>
</protein>
<dbReference type="SMART" id="SM00563">
    <property type="entry name" value="PlsC"/>
    <property type="match status" value="1"/>
</dbReference>
<dbReference type="GO" id="GO:0003841">
    <property type="term" value="F:1-acylglycerol-3-phosphate O-acyltransferase activity"/>
    <property type="evidence" value="ECO:0007669"/>
    <property type="project" value="UniProtKB-UniRule"/>
</dbReference>
<feature type="transmembrane region" description="Helical" evidence="10">
    <location>
        <begin position="97"/>
        <end position="116"/>
    </location>
</feature>
<comment type="catalytic activity">
    <reaction evidence="1 9">
        <text>a 1-acyl-sn-glycero-3-phosphate + an acyl-CoA = a 1,2-diacyl-sn-glycero-3-phosphate + CoA</text>
        <dbReference type="Rhea" id="RHEA:19709"/>
        <dbReference type="ChEBI" id="CHEBI:57287"/>
        <dbReference type="ChEBI" id="CHEBI:57970"/>
        <dbReference type="ChEBI" id="CHEBI:58342"/>
        <dbReference type="ChEBI" id="CHEBI:58608"/>
        <dbReference type="EC" id="2.3.1.51"/>
    </reaction>
</comment>
<evidence type="ECO:0000256" key="6">
    <source>
        <dbReference type="ARBA" id="ARBA00016139"/>
    </source>
</evidence>